<protein>
    <recommendedName>
        <fullName evidence="3">YncE family protein</fullName>
    </recommendedName>
</protein>
<dbReference type="Proteomes" id="UP000509568">
    <property type="component" value="Chromosome"/>
</dbReference>
<dbReference type="RefSeq" id="WP_176570373.1">
    <property type="nucleotide sequence ID" value="NZ_CP056030.1"/>
</dbReference>
<gene>
    <name evidence="1" type="ORF">HWQ56_10310</name>
</gene>
<dbReference type="EMBL" id="CP056030">
    <property type="protein sequence ID" value="QKZ04154.1"/>
    <property type="molecule type" value="Genomic_DNA"/>
</dbReference>
<proteinExistence type="predicted"/>
<keyword evidence="2" id="KW-1185">Reference proteome</keyword>
<dbReference type="KEGG" id="pez:HWQ56_10310"/>
<dbReference type="AlphaFoldDB" id="A0A7D5D641"/>
<name>A0A7D5D641_9PSED</name>
<reference evidence="1 2" key="1">
    <citation type="submission" date="2020-06" db="EMBL/GenBank/DDBJ databases">
        <title>Pseudomonas eucalypticola sp. nov., an endophyte of Eucalyptus dunnii leaves with biocontrol ability of eucalyptus leaf blight.</title>
        <authorList>
            <person name="Liu Y."/>
            <person name="Song Z."/>
            <person name="Zeng H."/>
            <person name="Lu M."/>
            <person name="Wang X."/>
            <person name="Lian X."/>
            <person name="Zhang Q."/>
        </authorList>
    </citation>
    <scope>NUCLEOTIDE SEQUENCE [LARGE SCALE GENOMIC DNA]</scope>
    <source>
        <strain evidence="1 2">NP-1</strain>
    </source>
</reference>
<evidence type="ECO:0008006" key="3">
    <source>
        <dbReference type="Google" id="ProtNLM"/>
    </source>
</evidence>
<sequence length="74" mass="7951">MDHGQLQLIDLANNAAVHVLVPEGKGVGSPLYSPDGQRVDVVTICADGLKIEVVEVASRIARFYGARQQYCIAN</sequence>
<evidence type="ECO:0000313" key="2">
    <source>
        <dbReference type="Proteomes" id="UP000509568"/>
    </source>
</evidence>
<evidence type="ECO:0000313" key="1">
    <source>
        <dbReference type="EMBL" id="QKZ04154.1"/>
    </source>
</evidence>
<organism evidence="1 2">
    <name type="scientific">Pseudomonas eucalypticola</name>
    <dbReference type="NCBI Taxonomy" id="2599595"/>
    <lineage>
        <taxon>Bacteria</taxon>
        <taxon>Pseudomonadati</taxon>
        <taxon>Pseudomonadota</taxon>
        <taxon>Gammaproteobacteria</taxon>
        <taxon>Pseudomonadales</taxon>
        <taxon>Pseudomonadaceae</taxon>
        <taxon>Pseudomonas</taxon>
    </lineage>
</organism>
<accession>A0A7D5D641</accession>